<reference evidence="1 2" key="1">
    <citation type="journal article" date="2016" name="Mol. Biol. Evol.">
        <title>Comparative Genomics of Early-Diverging Mushroom-Forming Fungi Provides Insights into the Origins of Lignocellulose Decay Capabilities.</title>
        <authorList>
            <person name="Nagy L.G."/>
            <person name="Riley R."/>
            <person name="Tritt A."/>
            <person name="Adam C."/>
            <person name="Daum C."/>
            <person name="Floudas D."/>
            <person name="Sun H."/>
            <person name="Yadav J.S."/>
            <person name="Pangilinan J."/>
            <person name="Larsson K.H."/>
            <person name="Matsuura K."/>
            <person name="Barry K."/>
            <person name="Labutti K."/>
            <person name="Kuo R."/>
            <person name="Ohm R.A."/>
            <person name="Bhattacharya S.S."/>
            <person name="Shirouzu T."/>
            <person name="Yoshinaga Y."/>
            <person name="Martin F.M."/>
            <person name="Grigoriev I.V."/>
            <person name="Hibbett D.S."/>
        </authorList>
    </citation>
    <scope>NUCLEOTIDE SEQUENCE [LARGE SCALE GENOMIC DNA]</scope>
    <source>
        <strain evidence="1 2">HHB12029</strain>
    </source>
</reference>
<evidence type="ECO:0000313" key="2">
    <source>
        <dbReference type="Proteomes" id="UP000077266"/>
    </source>
</evidence>
<sequence length="70" mass="7134">MADGGIEIDIESPAAVGCELALVDGRVDTLVAGFDALAAEFDALADGGGIETKIECATPEPYVEPAEHES</sequence>
<dbReference type="AlphaFoldDB" id="A0A165JU10"/>
<dbReference type="Proteomes" id="UP000077266">
    <property type="component" value="Unassembled WGS sequence"/>
</dbReference>
<dbReference type="InParanoid" id="A0A165JU10"/>
<organism evidence="1 2">
    <name type="scientific">Exidia glandulosa HHB12029</name>
    <dbReference type="NCBI Taxonomy" id="1314781"/>
    <lineage>
        <taxon>Eukaryota</taxon>
        <taxon>Fungi</taxon>
        <taxon>Dikarya</taxon>
        <taxon>Basidiomycota</taxon>
        <taxon>Agaricomycotina</taxon>
        <taxon>Agaricomycetes</taxon>
        <taxon>Auriculariales</taxon>
        <taxon>Exidiaceae</taxon>
        <taxon>Exidia</taxon>
    </lineage>
</organism>
<name>A0A165JU10_EXIGL</name>
<dbReference type="EMBL" id="KV425959">
    <property type="protein sequence ID" value="KZV95331.1"/>
    <property type="molecule type" value="Genomic_DNA"/>
</dbReference>
<keyword evidence="2" id="KW-1185">Reference proteome</keyword>
<accession>A0A165JU10</accession>
<protein>
    <submittedName>
        <fullName evidence="1">Uncharacterized protein</fullName>
    </submittedName>
</protein>
<gene>
    <name evidence="1" type="ORF">EXIGLDRAFT_766343</name>
</gene>
<evidence type="ECO:0000313" key="1">
    <source>
        <dbReference type="EMBL" id="KZV95331.1"/>
    </source>
</evidence>
<proteinExistence type="predicted"/>